<accession>A0A6A5KAG0</accession>
<dbReference type="Proteomes" id="UP000800040">
    <property type="component" value="Unassembled WGS sequence"/>
</dbReference>
<keyword evidence="3" id="KW-1185">Reference proteome</keyword>
<dbReference type="AlphaFoldDB" id="A0A6A5KAG0"/>
<evidence type="ECO:0000313" key="3">
    <source>
        <dbReference type="Proteomes" id="UP000800040"/>
    </source>
</evidence>
<gene>
    <name evidence="2" type="ORF">BDW02DRAFT_378621</name>
</gene>
<protein>
    <submittedName>
        <fullName evidence="2">Uncharacterized protein</fullName>
    </submittedName>
</protein>
<feature type="compositionally biased region" description="Acidic residues" evidence="1">
    <location>
        <begin position="235"/>
        <end position="244"/>
    </location>
</feature>
<organism evidence="2 3">
    <name type="scientific">Decorospora gaudefroyi</name>
    <dbReference type="NCBI Taxonomy" id="184978"/>
    <lineage>
        <taxon>Eukaryota</taxon>
        <taxon>Fungi</taxon>
        <taxon>Dikarya</taxon>
        <taxon>Ascomycota</taxon>
        <taxon>Pezizomycotina</taxon>
        <taxon>Dothideomycetes</taxon>
        <taxon>Pleosporomycetidae</taxon>
        <taxon>Pleosporales</taxon>
        <taxon>Pleosporineae</taxon>
        <taxon>Pleosporaceae</taxon>
        <taxon>Decorospora</taxon>
    </lineage>
</organism>
<evidence type="ECO:0000256" key="1">
    <source>
        <dbReference type="SAM" id="MobiDB-lite"/>
    </source>
</evidence>
<dbReference type="EMBL" id="ML975317">
    <property type="protein sequence ID" value="KAF1833539.1"/>
    <property type="molecule type" value="Genomic_DNA"/>
</dbReference>
<name>A0A6A5KAG0_9PLEO</name>
<evidence type="ECO:0000313" key="2">
    <source>
        <dbReference type="EMBL" id="KAF1833539.1"/>
    </source>
</evidence>
<sequence>MSQLSQKRARTALYHATKPSQRDGAFYKHGQPLQVSAILCAIWTCENVPRAESLILDSQSHVSRLIHSLGQTRKRHRTRDHAHELVYFLNSARVAFGYAVDTVCVALSPRAWPSITFIRHHILRLPLAPRKRSYRATSVEPSKFKDRKKQRRSRLLFVEGVCDFPTVHERDFLSVAGTGTGKSRLVQARSPSISRSGGKPQLLLHSPTCSRRSSCSEKYGAAWGSARSTGQLDDSPSDDQDTRH</sequence>
<reference evidence="2" key="1">
    <citation type="submission" date="2020-01" db="EMBL/GenBank/DDBJ databases">
        <authorList>
            <consortium name="DOE Joint Genome Institute"/>
            <person name="Haridas S."/>
            <person name="Albert R."/>
            <person name="Binder M."/>
            <person name="Bloem J."/>
            <person name="Labutti K."/>
            <person name="Salamov A."/>
            <person name="Andreopoulos B."/>
            <person name="Baker S.E."/>
            <person name="Barry K."/>
            <person name="Bills G."/>
            <person name="Bluhm B.H."/>
            <person name="Cannon C."/>
            <person name="Castanera R."/>
            <person name="Culley D.E."/>
            <person name="Daum C."/>
            <person name="Ezra D."/>
            <person name="Gonzalez J.B."/>
            <person name="Henrissat B."/>
            <person name="Kuo A."/>
            <person name="Liang C."/>
            <person name="Lipzen A."/>
            <person name="Lutzoni F."/>
            <person name="Magnuson J."/>
            <person name="Mondo S."/>
            <person name="Nolan M."/>
            <person name="Ohm R."/>
            <person name="Pangilinan J."/>
            <person name="Park H.-J."/>
            <person name="Ramirez L."/>
            <person name="Alfaro M."/>
            <person name="Sun H."/>
            <person name="Tritt A."/>
            <person name="Yoshinaga Y."/>
            <person name="Zwiers L.-H."/>
            <person name="Turgeon B.G."/>
            <person name="Goodwin S.B."/>
            <person name="Spatafora J.W."/>
            <person name="Crous P.W."/>
            <person name="Grigoriev I.V."/>
        </authorList>
    </citation>
    <scope>NUCLEOTIDE SEQUENCE</scope>
    <source>
        <strain evidence="2">P77</strain>
    </source>
</reference>
<proteinExistence type="predicted"/>
<feature type="region of interest" description="Disordered" evidence="1">
    <location>
        <begin position="184"/>
        <end position="244"/>
    </location>
</feature>